<dbReference type="PROSITE" id="PS51192">
    <property type="entry name" value="HELICASE_ATP_BIND_1"/>
    <property type="match status" value="1"/>
</dbReference>
<keyword evidence="3" id="KW-0238">DNA-binding</keyword>
<dbReference type="Pfam" id="PF00271">
    <property type="entry name" value="Helicase_C"/>
    <property type="match status" value="1"/>
</dbReference>
<dbReference type="GO" id="GO:0006270">
    <property type="term" value="P:DNA replication initiation"/>
    <property type="evidence" value="ECO:0007669"/>
    <property type="project" value="TreeGrafter"/>
</dbReference>
<reference evidence="6 7" key="1">
    <citation type="submission" date="2017-10" db="EMBL/GenBank/DDBJ databases">
        <title>Bacillus sp. nov., a halophilic bacterium isolated from a Keqin Lake.</title>
        <authorList>
            <person name="Wang H."/>
        </authorList>
    </citation>
    <scope>NUCLEOTIDE SEQUENCE [LARGE SCALE GENOMIC DNA]</scope>
    <source>
        <strain evidence="6 7">KCTC 13187</strain>
    </source>
</reference>
<dbReference type="PANTHER" id="PTHR30580">
    <property type="entry name" value="PRIMOSOMAL PROTEIN N"/>
    <property type="match status" value="1"/>
</dbReference>
<dbReference type="InterPro" id="IPR014001">
    <property type="entry name" value="Helicase_ATP-bd"/>
</dbReference>
<keyword evidence="2" id="KW-0067">ATP-binding</keyword>
<dbReference type="Gene3D" id="3.40.50.300">
    <property type="entry name" value="P-loop containing nucleotide triphosphate hydrolases"/>
    <property type="match status" value="2"/>
</dbReference>
<dbReference type="SMART" id="SM00490">
    <property type="entry name" value="HELICc"/>
    <property type="match status" value="1"/>
</dbReference>
<dbReference type="GO" id="GO:0006310">
    <property type="term" value="P:DNA recombination"/>
    <property type="evidence" value="ECO:0007669"/>
    <property type="project" value="TreeGrafter"/>
</dbReference>
<dbReference type="GO" id="GO:0006302">
    <property type="term" value="P:double-strand break repair"/>
    <property type="evidence" value="ECO:0007669"/>
    <property type="project" value="TreeGrafter"/>
</dbReference>
<evidence type="ECO:0000256" key="3">
    <source>
        <dbReference type="ARBA" id="ARBA00023125"/>
    </source>
</evidence>
<dbReference type="Pfam" id="PF04851">
    <property type="entry name" value="ResIII"/>
    <property type="match status" value="1"/>
</dbReference>
<keyword evidence="6" id="KW-0347">Helicase</keyword>
<evidence type="ECO:0000256" key="1">
    <source>
        <dbReference type="ARBA" id="ARBA00022741"/>
    </source>
</evidence>
<dbReference type="OrthoDB" id="2077914at2"/>
<dbReference type="InterPro" id="IPR006935">
    <property type="entry name" value="Helicase/UvrB_N"/>
</dbReference>
<dbReference type="GO" id="GO:0003677">
    <property type="term" value="F:DNA binding"/>
    <property type="evidence" value="ECO:0007669"/>
    <property type="project" value="UniProtKB-KW"/>
</dbReference>
<comment type="caution">
    <text evidence="6">The sequence shown here is derived from an EMBL/GenBank/DDBJ whole genome shotgun (WGS) entry which is preliminary data.</text>
</comment>
<dbReference type="InterPro" id="IPR001650">
    <property type="entry name" value="Helicase_C-like"/>
</dbReference>
<proteinExistence type="predicted"/>
<dbReference type="EMBL" id="PDOE01000002">
    <property type="protein sequence ID" value="RKL68324.1"/>
    <property type="molecule type" value="Genomic_DNA"/>
</dbReference>
<keyword evidence="6" id="KW-0378">Hydrolase</keyword>
<dbReference type="GO" id="GO:0005524">
    <property type="term" value="F:ATP binding"/>
    <property type="evidence" value="ECO:0007669"/>
    <property type="project" value="UniProtKB-KW"/>
</dbReference>
<dbReference type="GO" id="GO:0043138">
    <property type="term" value="F:3'-5' DNA helicase activity"/>
    <property type="evidence" value="ECO:0007669"/>
    <property type="project" value="TreeGrafter"/>
</dbReference>
<dbReference type="Proteomes" id="UP000281498">
    <property type="component" value="Unassembled WGS sequence"/>
</dbReference>
<keyword evidence="7" id="KW-1185">Reference proteome</keyword>
<evidence type="ECO:0000313" key="6">
    <source>
        <dbReference type="EMBL" id="RKL68324.1"/>
    </source>
</evidence>
<dbReference type="GO" id="GO:0016787">
    <property type="term" value="F:hydrolase activity"/>
    <property type="evidence" value="ECO:0007669"/>
    <property type="project" value="InterPro"/>
</dbReference>
<gene>
    <name evidence="6" type="ORF">CR203_07540</name>
</gene>
<protein>
    <submittedName>
        <fullName evidence="6">DNA/RNA helicase</fullName>
    </submittedName>
</protein>
<dbReference type="PROSITE" id="PS51194">
    <property type="entry name" value="HELICASE_CTER"/>
    <property type="match status" value="1"/>
</dbReference>
<evidence type="ECO:0000313" key="7">
    <source>
        <dbReference type="Proteomes" id="UP000281498"/>
    </source>
</evidence>
<dbReference type="RefSeq" id="WP_110938664.1">
    <property type="nucleotide sequence ID" value="NZ_KZ614147.1"/>
</dbReference>
<feature type="domain" description="Helicase ATP-binding" evidence="4">
    <location>
        <begin position="199"/>
        <end position="351"/>
    </location>
</feature>
<dbReference type="PANTHER" id="PTHR30580:SF1">
    <property type="entry name" value="COMF OPERON PROTEIN 1"/>
    <property type="match status" value="1"/>
</dbReference>
<accession>A0A3A9K5J3</accession>
<keyword evidence="1" id="KW-0547">Nucleotide-binding</keyword>
<sequence>MRFYVLPLSESTLENHKYAVYLPHDPQGLAYWLIPEQLLEPMTELPLTRLSDYETAIANPKVNQTFVSNPNLEAMLRGRRLLLDEVTAMFSLQEIHEHVCHGYIHYSAGIVPQSRKLACSRCGTSDPFLLAQIECARCNDMCTYCRSCILMGRVNSCTPFLTWHGTQQLNDTKMPRLGWQGELSPAQKKAADALVNEVNTPLTENRSFLTWAVCGAGKTEMLFPAILAGLEAKKPVLIATPRTDVVLELLPRLRTAFPNTVVEGFYGGADDRYAKAQLLIATTHQLLRYHNYFPNVIIDEVDAFPFSYDEKLHFAVKKASLSPSLTIYLTATPPKELKSAAENGKIPHVKVPRRYHGHPLPVPKLMWIGNWMKNLQRKKKLPYHLLHWIKQTLERKKQVFLFLPRIDLQPAVVAALRHVFPEVSTDSVYANDEERREKVMRYREGKIRILVTTTILERGVTVKGVQVGVLGAEDRIFTESALVQIAGRVGRSADEPTGDVIFFHHGKTTAMVEAIRHIEAMNQEK</sequence>
<name>A0A3A9K5J3_9BACI</name>
<dbReference type="InterPro" id="IPR027417">
    <property type="entry name" value="P-loop_NTPase"/>
</dbReference>
<evidence type="ECO:0000259" key="5">
    <source>
        <dbReference type="PROSITE" id="PS51194"/>
    </source>
</evidence>
<evidence type="ECO:0000259" key="4">
    <source>
        <dbReference type="PROSITE" id="PS51192"/>
    </source>
</evidence>
<evidence type="ECO:0000256" key="2">
    <source>
        <dbReference type="ARBA" id="ARBA00022840"/>
    </source>
</evidence>
<feature type="domain" description="Helicase C-terminal" evidence="5">
    <location>
        <begin position="388"/>
        <end position="525"/>
    </location>
</feature>
<dbReference type="AlphaFoldDB" id="A0A3A9K5J3"/>
<dbReference type="SUPFAM" id="SSF52540">
    <property type="entry name" value="P-loop containing nucleoside triphosphate hydrolases"/>
    <property type="match status" value="1"/>
</dbReference>
<organism evidence="6 7">
    <name type="scientific">Salipaludibacillus neizhouensis</name>
    <dbReference type="NCBI Taxonomy" id="885475"/>
    <lineage>
        <taxon>Bacteria</taxon>
        <taxon>Bacillati</taxon>
        <taxon>Bacillota</taxon>
        <taxon>Bacilli</taxon>
        <taxon>Bacillales</taxon>
        <taxon>Bacillaceae</taxon>
    </lineage>
</organism>
<dbReference type="SMART" id="SM00487">
    <property type="entry name" value="DEXDc"/>
    <property type="match status" value="1"/>
</dbReference>